<evidence type="ECO:0000313" key="3">
    <source>
        <dbReference type="Proteomes" id="UP000609064"/>
    </source>
</evidence>
<dbReference type="EMBL" id="BMKK01000001">
    <property type="protein sequence ID" value="GGD45057.1"/>
    <property type="molecule type" value="Genomic_DNA"/>
</dbReference>
<organism evidence="2 3">
    <name type="scientific">Emticicia aquatilis</name>
    <dbReference type="NCBI Taxonomy" id="1537369"/>
    <lineage>
        <taxon>Bacteria</taxon>
        <taxon>Pseudomonadati</taxon>
        <taxon>Bacteroidota</taxon>
        <taxon>Cytophagia</taxon>
        <taxon>Cytophagales</taxon>
        <taxon>Leadbetterellaceae</taxon>
        <taxon>Emticicia</taxon>
    </lineage>
</organism>
<accession>A0A916YHD5</accession>
<dbReference type="Proteomes" id="UP000609064">
    <property type="component" value="Unassembled WGS sequence"/>
</dbReference>
<evidence type="ECO:0000256" key="1">
    <source>
        <dbReference type="SAM" id="Coils"/>
    </source>
</evidence>
<dbReference type="RefSeq" id="WP_188764565.1">
    <property type="nucleotide sequence ID" value="NZ_BMKK01000001.1"/>
</dbReference>
<evidence type="ECO:0000313" key="2">
    <source>
        <dbReference type="EMBL" id="GGD45057.1"/>
    </source>
</evidence>
<reference evidence="2" key="1">
    <citation type="journal article" date="2014" name="Int. J. Syst. Evol. Microbiol.">
        <title>Complete genome sequence of Corynebacterium casei LMG S-19264T (=DSM 44701T), isolated from a smear-ripened cheese.</title>
        <authorList>
            <consortium name="US DOE Joint Genome Institute (JGI-PGF)"/>
            <person name="Walter F."/>
            <person name="Albersmeier A."/>
            <person name="Kalinowski J."/>
            <person name="Ruckert C."/>
        </authorList>
    </citation>
    <scope>NUCLEOTIDE SEQUENCE</scope>
    <source>
        <strain evidence="2">CGMCC 1.15958</strain>
    </source>
</reference>
<comment type="caution">
    <text evidence="2">The sequence shown here is derived from an EMBL/GenBank/DDBJ whole genome shotgun (WGS) entry which is preliminary data.</text>
</comment>
<proteinExistence type="predicted"/>
<reference evidence="2" key="2">
    <citation type="submission" date="2020-09" db="EMBL/GenBank/DDBJ databases">
        <authorList>
            <person name="Sun Q."/>
            <person name="Zhou Y."/>
        </authorList>
    </citation>
    <scope>NUCLEOTIDE SEQUENCE</scope>
    <source>
        <strain evidence="2">CGMCC 1.15958</strain>
    </source>
</reference>
<sequence>MNERKALKARLELLESGLRTKKYTQAEVDLCKEAYQKLCNEGVKPDIKQVVPVPTSSVPTKTYGQNDVLQLDENAKQVINQLRTQQQQFDAQKSELSNSLRNYPTHVNCKPVVEQILALREQWKNVGDKIRYVIEHGKLPEEKIADLPDGWADKLPKSKYELDRAIGNLKINLKKWSDKLKANKTLVKQQEYAVKIREGEMKLEIMLKLFKSL</sequence>
<dbReference type="AlphaFoldDB" id="A0A916YHD5"/>
<keyword evidence="1" id="KW-0175">Coiled coil</keyword>
<name>A0A916YHD5_9BACT</name>
<feature type="coiled-coil region" evidence="1">
    <location>
        <begin position="68"/>
        <end position="95"/>
    </location>
</feature>
<protein>
    <submittedName>
        <fullName evidence="2">Uncharacterized protein</fullName>
    </submittedName>
</protein>
<keyword evidence="3" id="KW-1185">Reference proteome</keyword>
<gene>
    <name evidence="2" type="ORF">GCM10011514_06360</name>
</gene>